<keyword evidence="1" id="KW-0812">Transmembrane</keyword>
<comment type="caution">
    <text evidence="2">The sequence shown here is derived from an EMBL/GenBank/DDBJ whole genome shotgun (WGS) entry which is preliminary data.</text>
</comment>
<accession>A0ABD2PXJ4</accession>
<evidence type="ECO:0008006" key="4">
    <source>
        <dbReference type="Google" id="ProtNLM"/>
    </source>
</evidence>
<name>A0ABD2PXJ4_9PLAT</name>
<evidence type="ECO:0000256" key="1">
    <source>
        <dbReference type="SAM" id="Phobius"/>
    </source>
</evidence>
<keyword evidence="1" id="KW-1133">Transmembrane helix</keyword>
<organism evidence="2 3">
    <name type="scientific">Cichlidogyrus casuarinus</name>
    <dbReference type="NCBI Taxonomy" id="1844966"/>
    <lineage>
        <taxon>Eukaryota</taxon>
        <taxon>Metazoa</taxon>
        <taxon>Spiralia</taxon>
        <taxon>Lophotrochozoa</taxon>
        <taxon>Platyhelminthes</taxon>
        <taxon>Monogenea</taxon>
        <taxon>Monopisthocotylea</taxon>
        <taxon>Dactylogyridea</taxon>
        <taxon>Ancyrocephalidae</taxon>
        <taxon>Cichlidogyrus</taxon>
    </lineage>
</organism>
<keyword evidence="3" id="KW-1185">Reference proteome</keyword>
<reference evidence="2 3" key="1">
    <citation type="submission" date="2024-11" db="EMBL/GenBank/DDBJ databases">
        <title>Adaptive evolution of stress response genes in parasites aligns with host niche diversity.</title>
        <authorList>
            <person name="Hahn C."/>
            <person name="Resl P."/>
        </authorList>
    </citation>
    <scope>NUCLEOTIDE SEQUENCE [LARGE SCALE GENOMIC DNA]</scope>
    <source>
        <strain evidence="2">EGGRZ-B1_66</strain>
        <tissue evidence="2">Body</tissue>
    </source>
</reference>
<keyword evidence="1" id="KW-0472">Membrane</keyword>
<dbReference type="EMBL" id="JBJKFK010001823">
    <property type="protein sequence ID" value="KAL3312158.1"/>
    <property type="molecule type" value="Genomic_DNA"/>
</dbReference>
<evidence type="ECO:0000313" key="3">
    <source>
        <dbReference type="Proteomes" id="UP001626550"/>
    </source>
</evidence>
<dbReference type="Proteomes" id="UP001626550">
    <property type="component" value="Unassembled WGS sequence"/>
</dbReference>
<sequence>MYGLHMDKPAWESVDEFEQRLKKVIEEDGSLEFMNVDRCKTGQNDCTGGLICRYRGPSYECMCTITELYKIPSRHEKWCQKTPQTSLFILVLIVVPFIVAAIIIVIREAKIMKRHNKAREGAGVRFEPLHNKLSKITTDDQDQDRMDLLRA</sequence>
<protein>
    <recommendedName>
        <fullName evidence="4">EGF-like domain-containing protein</fullName>
    </recommendedName>
</protein>
<evidence type="ECO:0000313" key="2">
    <source>
        <dbReference type="EMBL" id="KAL3312158.1"/>
    </source>
</evidence>
<feature type="transmembrane region" description="Helical" evidence="1">
    <location>
        <begin position="87"/>
        <end position="106"/>
    </location>
</feature>
<gene>
    <name evidence="2" type="ORF">Ciccas_009258</name>
</gene>
<dbReference type="AlphaFoldDB" id="A0ABD2PXJ4"/>
<proteinExistence type="predicted"/>